<evidence type="ECO:0000313" key="3">
    <source>
        <dbReference type="EMBL" id="QKS72848.1"/>
    </source>
</evidence>
<feature type="signal peptide" evidence="2">
    <location>
        <begin position="1"/>
        <end position="27"/>
    </location>
</feature>
<evidence type="ECO:0000256" key="2">
    <source>
        <dbReference type="SAM" id="SignalP"/>
    </source>
</evidence>
<accession>A0A859FIV1</accession>
<dbReference type="RefSeq" id="WP_176010815.1">
    <property type="nucleotide sequence ID" value="NZ_CP041372.2"/>
</dbReference>
<feature type="chain" id="PRO_5032805793" evidence="2">
    <location>
        <begin position="28"/>
        <end position="452"/>
    </location>
</feature>
<dbReference type="CDD" id="cd13585">
    <property type="entry name" value="PBP2_TMBP_like"/>
    <property type="match status" value="1"/>
</dbReference>
<dbReference type="Gene3D" id="3.40.190.10">
    <property type="entry name" value="Periplasmic binding protein-like II"/>
    <property type="match status" value="2"/>
</dbReference>
<feature type="region of interest" description="Disordered" evidence="1">
    <location>
        <begin position="28"/>
        <end position="60"/>
    </location>
</feature>
<dbReference type="KEGG" id="psua:FLK61_40300"/>
<dbReference type="PANTHER" id="PTHR43649:SF12">
    <property type="entry name" value="DIACETYLCHITOBIOSE BINDING PROTEIN DASA"/>
    <property type="match status" value="1"/>
</dbReference>
<reference evidence="4" key="1">
    <citation type="submission" date="2019-07" db="EMBL/GenBank/DDBJ databases">
        <title>Bacillus alkalisoli sp. nov. isolated from saline soil.</title>
        <authorList>
            <person name="Sun J.-Q."/>
            <person name="Xu L."/>
        </authorList>
    </citation>
    <scope>NUCLEOTIDE SEQUENCE [LARGE SCALE GENOMIC DNA]</scope>
    <source>
        <strain evidence="4">M4U3P1</strain>
    </source>
</reference>
<keyword evidence="4" id="KW-1185">Reference proteome</keyword>
<dbReference type="AlphaFoldDB" id="A0A859FIV1"/>
<proteinExistence type="predicted"/>
<dbReference type="PANTHER" id="PTHR43649">
    <property type="entry name" value="ARABINOSE-BINDING PROTEIN-RELATED"/>
    <property type="match status" value="1"/>
</dbReference>
<evidence type="ECO:0000256" key="1">
    <source>
        <dbReference type="SAM" id="MobiDB-lite"/>
    </source>
</evidence>
<gene>
    <name evidence="3" type="ORF">FLK61_40300</name>
</gene>
<dbReference type="SUPFAM" id="SSF53850">
    <property type="entry name" value="Periplasmic binding protein-like II"/>
    <property type="match status" value="1"/>
</dbReference>
<dbReference type="Proteomes" id="UP000318138">
    <property type="component" value="Chromosome"/>
</dbReference>
<keyword evidence="2" id="KW-0732">Signal</keyword>
<dbReference type="InterPro" id="IPR006059">
    <property type="entry name" value="SBP"/>
</dbReference>
<dbReference type="InterPro" id="IPR050490">
    <property type="entry name" value="Bact_solute-bd_prot1"/>
</dbReference>
<dbReference type="EMBL" id="CP041372">
    <property type="protein sequence ID" value="QKS72848.1"/>
    <property type="molecule type" value="Genomic_DNA"/>
</dbReference>
<organism evidence="3 4">
    <name type="scientific">Paenalkalicoccus suaedae</name>
    <dbReference type="NCBI Taxonomy" id="2592382"/>
    <lineage>
        <taxon>Bacteria</taxon>
        <taxon>Bacillati</taxon>
        <taxon>Bacillota</taxon>
        <taxon>Bacilli</taxon>
        <taxon>Bacillales</taxon>
        <taxon>Bacillaceae</taxon>
        <taxon>Paenalkalicoccus</taxon>
    </lineage>
</organism>
<protein>
    <submittedName>
        <fullName evidence="3">Sugar ABC transporter substrate-binding protein</fullName>
    </submittedName>
</protein>
<dbReference type="Pfam" id="PF13416">
    <property type="entry name" value="SBP_bac_8"/>
    <property type="match status" value="1"/>
</dbReference>
<name>A0A859FIV1_9BACI</name>
<sequence>MMRKWRTMGLTTMGSALLLLAACGDNAEDNAEASGSNGNAGEANEVADNQSNGDTNATTNASDAELSGEIEFMTLSLLPAFEDYLNNMIADFEEMHPGVDVTLRDVPFEQAEQLVLTQASSGDLPDVMNLNTDFVKQIAAYGALVNMDEAAADVKDDFFEGLWTTGYVNGATYALPWYTTTSGLIYNPDILAEAGFDAPPSTYEEAWEMSQVIYETTGAYGEVVDEQMHMLLPKHDIPTVDEESLTATFNTPEAVELWTHLKEQYDAGLFPDDVMLGQVAMPELYAQERVAWWATGPQLFRQVNDLDPEVYEKSLAAPALLGPAGRQHANPMNISVSSSSDSLDAAVEFAKFVTNAENQLEFGKEASVLPSVAEAAEDPFFAEGEDSEDAMERGRFYAAQQLEDAVNMTPSVEQVSQVNEIIRDSFHRVILEDMDPQVALDQAEAEVNALLQ</sequence>
<feature type="compositionally biased region" description="Polar residues" evidence="1">
    <location>
        <begin position="47"/>
        <end position="60"/>
    </location>
</feature>
<evidence type="ECO:0000313" key="4">
    <source>
        <dbReference type="Proteomes" id="UP000318138"/>
    </source>
</evidence>
<dbReference type="PROSITE" id="PS51257">
    <property type="entry name" value="PROKAR_LIPOPROTEIN"/>
    <property type="match status" value="1"/>
</dbReference>